<feature type="region of interest" description="Disordered" evidence="1">
    <location>
        <begin position="139"/>
        <end position="159"/>
    </location>
</feature>
<evidence type="ECO:0000313" key="3">
    <source>
        <dbReference type="EMBL" id="MCX2937152.1"/>
    </source>
</evidence>
<accession>A0ABT3SCN9</accession>
<organism evidence="3 4">
    <name type="scientific">Mycobacterium pinniadriaticum</name>
    <dbReference type="NCBI Taxonomy" id="2994102"/>
    <lineage>
        <taxon>Bacteria</taxon>
        <taxon>Bacillati</taxon>
        <taxon>Actinomycetota</taxon>
        <taxon>Actinomycetes</taxon>
        <taxon>Mycobacteriales</taxon>
        <taxon>Mycobacteriaceae</taxon>
        <taxon>Mycobacterium</taxon>
    </lineage>
</organism>
<dbReference type="EMBL" id="JAPJDO010000007">
    <property type="protein sequence ID" value="MCX2937152.1"/>
    <property type="molecule type" value="Genomic_DNA"/>
</dbReference>
<keyword evidence="2" id="KW-0812">Transmembrane</keyword>
<name>A0ABT3SCN9_9MYCO</name>
<feature type="transmembrane region" description="Helical" evidence="2">
    <location>
        <begin position="25"/>
        <end position="45"/>
    </location>
</feature>
<evidence type="ECO:0000256" key="1">
    <source>
        <dbReference type="SAM" id="MobiDB-lite"/>
    </source>
</evidence>
<keyword evidence="2" id="KW-1133">Transmembrane helix</keyword>
<keyword evidence="2" id="KW-0472">Membrane</keyword>
<sequence length="169" mass="17748">MADTDEDVEVCSAPGFTTPTIWQRLSPIAIVIALIALAMSIWAVVSASANDADTVALPGNPKVRVCNAFDMVVRAVALQTRTDLSRGPNPPAAGVGNTGLALVGGGDYLLRQLDADTPAHLADAVRAFARDLQEIGMNTLAGGSYNDPRQAARQAEGEFDRKQVEDLCA</sequence>
<reference evidence="3 4" key="1">
    <citation type="submission" date="2022-11" db="EMBL/GenBank/DDBJ databases">
        <title>Mycobacterium sp. nov.</title>
        <authorList>
            <person name="Papic B."/>
            <person name="Spicic S."/>
            <person name="Duvnjak S."/>
        </authorList>
    </citation>
    <scope>NUCLEOTIDE SEQUENCE [LARGE SCALE GENOMIC DNA]</scope>
    <source>
        <strain evidence="3 4">CVI_P4</strain>
    </source>
</reference>
<evidence type="ECO:0008006" key="5">
    <source>
        <dbReference type="Google" id="ProtNLM"/>
    </source>
</evidence>
<protein>
    <recommendedName>
        <fullName evidence="5">Alanine and proline rich membrane protein</fullName>
    </recommendedName>
</protein>
<gene>
    <name evidence="3" type="ORF">ORI27_10590</name>
</gene>
<proteinExistence type="predicted"/>
<dbReference type="Proteomes" id="UP001300745">
    <property type="component" value="Unassembled WGS sequence"/>
</dbReference>
<comment type="caution">
    <text evidence="3">The sequence shown here is derived from an EMBL/GenBank/DDBJ whole genome shotgun (WGS) entry which is preliminary data.</text>
</comment>
<evidence type="ECO:0000256" key="2">
    <source>
        <dbReference type="SAM" id="Phobius"/>
    </source>
</evidence>
<dbReference type="RefSeq" id="WP_265996746.1">
    <property type="nucleotide sequence ID" value="NZ_JAPJDN010000007.1"/>
</dbReference>
<keyword evidence="4" id="KW-1185">Reference proteome</keyword>
<evidence type="ECO:0000313" key="4">
    <source>
        <dbReference type="Proteomes" id="UP001300745"/>
    </source>
</evidence>